<evidence type="ECO:0000256" key="2">
    <source>
        <dbReference type="ARBA" id="ARBA00022448"/>
    </source>
</evidence>
<dbReference type="SUPFAM" id="SSF103473">
    <property type="entry name" value="MFS general substrate transporter"/>
    <property type="match status" value="1"/>
</dbReference>
<protein>
    <submittedName>
        <fullName evidence="9">Major facilitator superfamily protein</fullName>
    </submittedName>
</protein>
<dbReference type="InterPro" id="IPR020846">
    <property type="entry name" value="MFS_dom"/>
</dbReference>
<dbReference type="GO" id="GO:0005886">
    <property type="term" value="C:plasma membrane"/>
    <property type="evidence" value="ECO:0007669"/>
    <property type="project" value="UniProtKB-SubCell"/>
</dbReference>
<evidence type="ECO:0000313" key="10">
    <source>
        <dbReference type="Proteomes" id="UP000265618"/>
    </source>
</evidence>
<dbReference type="InterPro" id="IPR036259">
    <property type="entry name" value="MFS_trans_sf"/>
</dbReference>
<evidence type="ECO:0000256" key="5">
    <source>
        <dbReference type="ARBA" id="ARBA00022989"/>
    </source>
</evidence>
<keyword evidence="2" id="KW-0813">Transport</keyword>
<keyword evidence="10" id="KW-1185">Reference proteome</keyword>
<dbReference type="PANTHER" id="PTHR43414:SF6">
    <property type="entry name" value="MULTIDRUG RESISTANCE PROTEIN MDTG"/>
    <property type="match status" value="1"/>
</dbReference>
<dbReference type="OrthoDB" id="419616at2759"/>
<feature type="transmembrane region" description="Helical" evidence="7">
    <location>
        <begin position="311"/>
        <end position="333"/>
    </location>
</feature>
<dbReference type="Pfam" id="PF07690">
    <property type="entry name" value="MFS_1"/>
    <property type="match status" value="1"/>
</dbReference>
<dbReference type="PROSITE" id="PS50850">
    <property type="entry name" value="MFS"/>
    <property type="match status" value="1"/>
</dbReference>
<feature type="transmembrane region" description="Helical" evidence="7">
    <location>
        <begin position="278"/>
        <end position="299"/>
    </location>
</feature>
<feature type="transmembrane region" description="Helical" evidence="7">
    <location>
        <begin position="220"/>
        <end position="242"/>
    </location>
</feature>
<dbReference type="AlphaFoldDB" id="A0A9K3CW81"/>
<dbReference type="Gene3D" id="1.20.1250.20">
    <property type="entry name" value="MFS general substrate transporter like domains"/>
    <property type="match status" value="1"/>
</dbReference>
<keyword evidence="3" id="KW-1003">Cell membrane</keyword>
<evidence type="ECO:0000259" key="8">
    <source>
        <dbReference type="PROSITE" id="PS50850"/>
    </source>
</evidence>
<feature type="transmembrane region" description="Helical" evidence="7">
    <location>
        <begin position="178"/>
        <end position="200"/>
    </location>
</feature>
<evidence type="ECO:0000256" key="6">
    <source>
        <dbReference type="ARBA" id="ARBA00023136"/>
    </source>
</evidence>
<dbReference type="InterPro" id="IPR011701">
    <property type="entry name" value="MFS"/>
</dbReference>
<dbReference type="PANTHER" id="PTHR43414">
    <property type="entry name" value="MULTIDRUG RESISTANCE PROTEIN MDTG"/>
    <property type="match status" value="1"/>
</dbReference>
<evidence type="ECO:0000313" key="9">
    <source>
        <dbReference type="EMBL" id="GIQ83781.1"/>
    </source>
</evidence>
<evidence type="ECO:0000256" key="4">
    <source>
        <dbReference type="ARBA" id="ARBA00022692"/>
    </source>
</evidence>
<evidence type="ECO:0000256" key="3">
    <source>
        <dbReference type="ARBA" id="ARBA00022475"/>
    </source>
</evidence>
<comment type="subcellular location">
    <subcellularLocation>
        <location evidence="1">Cell membrane</location>
        <topology evidence="1">Multi-pass membrane protein</topology>
    </subcellularLocation>
</comment>
<keyword evidence="5 7" id="KW-1133">Transmembrane helix</keyword>
<reference evidence="9 10" key="1">
    <citation type="journal article" date="2018" name="PLoS ONE">
        <title>The draft genome of Kipferlia bialata reveals reductive genome evolution in fornicate parasites.</title>
        <authorList>
            <person name="Tanifuji G."/>
            <person name="Takabayashi S."/>
            <person name="Kume K."/>
            <person name="Takagi M."/>
            <person name="Nakayama T."/>
            <person name="Kamikawa R."/>
            <person name="Inagaki Y."/>
            <person name="Hashimoto T."/>
        </authorList>
    </citation>
    <scope>NUCLEOTIDE SEQUENCE [LARGE SCALE GENOMIC DNA]</scope>
    <source>
        <strain evidence="9">NY0173</strain>
    </source>
</reference>
<gene>
    <name evidence="9" type="ORF">KIPB_005152</name>
</gene>
<proteinExistence type="predicted"/>
<comment type="caution">
    <text evidence="9">The sequence shown here is derived from an EMBL/GenBank/DDBJ whole genome shotgun (WGS) entry which is preliminary data.</text>
</comment>
<dbReference type="EMBL" id="BDIP01001177">
    <property type="protein sequence ID" value="GIQ83781.1"/>
    <property type="molecule type" value="Genomic_DNA"/>
</dbReference>
<dbReference type="Proteomes" id="UP000265618">
    <property type="component" value="Unassembled WGS sequence"/>
</dbReference>
<evidence type="ECO:0000256" key="7">
    <source>
        <dbReference type="SAM" id="Phobius"/>
    </source>
</evidence>
<evidence type="ECO:0000256" key="1">
    <source>
        <dbReference type="ARBA" id="ARBA00004651"/>
    </source>
</evidence>
<keyword evidence="6 7" id="KW-0472">Membrane</keyword>
<feature type="transmembrane region" description="Helical" evidence="7">
    <location>
        <begin position="254"/>
        <end position="272"/>
    </location>
</feature>
<accession>A0A9K3CW81</accession>
<dbReference type="GO" id="GO:0022857">
    <property type="term" value="F:transmembrane transporter activity"/>
    <property type="evidence" value="ECO:0007669"/>
    <property type="project" value="InterPro"/>
</dbReference>
<name>A0A9K3CW81_9EUKA</name>
<sequence>MAGNPTVALSEHVLTLSKAGQAFLADSRFLIAFFQRFCTQSGLQIDFLEAGSDCTSLVQSGVLSEVARSISADVPQCDPDHDLATFVSFMDHQNIDDLEDAPGADSTLEDTVTYLASAIRALLDMHPMTLPEVRVDTAEPAPEEMKYVVDNLEDRALGCKDINDDTETDPNVFQTGAWAVFASIFCGLIGIILTSVNIPGRIMYYKGDEGRIMYYKGDEGAAAVTNALAVFNLVQLVASPLWHRVSERIGRKPSFVLISLNYMISFIGFAFSESYAGIFFFRALSGLGAIYGPLGNTIVADITPMRERGNALAYASGSAFAGTIAGVILNIQLTGRGWVWKP</sequence>
<organism evidence="9 10">
    <name type="scientific">Kipferlia bialata</name>
    <dbReference type="NCBI Taxonomy" id="797122"/>
    <lineage>
        <taxon>Eukaryota</taxon>
        <taxon>Metamonada</taxon>
        <taxon>Carpediemonas-like organisms</taxon>
        <taxon>Kipferlia</taxon>
    </lineage>
</organism>
<feature type="non-terminal residue" evidence="9">
    <location>
        <position position="1"/>
    </location>
</feature>
<keyword evidence="4 7" id="KW-0812">Transmembrane</keyword>
<feature type="domain" description="Major facilitator superfamily (MFS) profile" evidence="8">
    <location>
        <begin position="175"/>
        <end position="342"/>
    </location>
</feature>